<dbReference type="SUPFAM" id="SSF63829">
    <property type="entry name" value="Calcium-dependent phosphotriesterase"/>
    <property type="match status" value="2"/>
</dbReference>
<reference evidence="6 7" key="1">
    <citation type="submission" date="2020-01" db="EMBL/GenBank/DDBJ databases">
        <title>Genomes of bacteria type strains.</title>
        <authorList>
            <person name="Chen J."/>
            <person name="Zhu S."/>
            <person name="Yang J."/>
        </authorList>
    </citation>
    <scope>NUCLEOTIDE SEQUENCE [LARGE SCALE GENOMIC DNA]</scope>
    <source>
        <strain evidence="6 7">LMG 24078</strain>
    </source>
</reference>
<dbReference type="InterPro" id="IPR011110">
    <property type="entry name" value="Reg_prop"/>
</dbReference>
<dbReference type="Gene3D" id="2.130.10.10">
    <property type="entry name" value="YVTN repeat-like/Quinoprotein amine dehydrogenase"/>
    <property type="match status" value="3"/>
</dbReference>
<keyword evidence="4" id="KW-1133">Transmembrane helix</keyword>
<gene>
    <name evidence="6" type="ORF">GTQ48_01700</name>
</gene>
<feature type="region of interest" description="Disordered" evidence="3">
    <location>
        <begin position="181"/>
        <end position="215"/>
    </location>
</feature>
<dbReference type="AlphaFoldDB" id="A0A6N9THS1"/>
<name>A0A6N9THS1_9ALTE</name>
<sequence>MFSRLNGLLRSIHLHSITFLLLIVMLLCTKSINALASEDYRSERWQVSNAQALEKGQLIATDGLPQISVHAIAQDTDGFFWLGTENGLARFDGRKFEILNTINEPSLPSNWIEYLFVDNAGKVWIATASGVVSYSKGAFKAVEFKQSQDRITYIDQSADGQLWFFGTSLWSLENNQLVASSALEQSEHSEQNEQHLKQQSPEQQSPIQQYPEQQKHQEQLLQQQAKLSAASIDGNSIWLLNADKTLVYFDAVTNATCEYPLTREREYAQLQAANQRVYILEDKRLRSFMHSADNCSLTETPQVTSYEIHKLTLSNSGYPLLLTMDGKAYNVSPVKGTLEESWDHVVTPSLVKDVLTLFQGDELTLLGTKANGLVLLWPSAITRQAAGQSFAKARAWSFFVDDSVYAASSMGVYKRIDDEQWQLVIPPSALNGNDAYSLQIDNGTMWVGTRNGLYRVNTETSAVMPVSGFEGYQINTLYKDGNSLWLGTNNGLFKQQDDSFIEVIYFASQSVRSIHRSKTGSLWVGTESGLYSANLDSGNNTSQWQQVNMAGVSSAFVSNITESPNGHLFFATYGDGLFQKNKKGNWTQYTIKNGLPFQNLFNINIAANQLWVSGASGIFSVDLSGLYKQQIQRHIVLRDDGTFTSRKDIRCCNGAGNNRGVVFNNKLYYPTLAGVLSVDTIKRQPMLSPVVISGVYQNGERFTFASSTIEITNERNLEVAYTMPIFAGEEVPQYRYRLTKGDSSWVYAGQRELAYFTNLPSGEFVFEVSAKLGSDEWLPPTTLSINVAPYWWETWWARGVAVIVILFVGWLLFSVRTRALMKRNDMLEKMVEERTLAYERVNKELEQKNDALRQVANTDPLTGLSNRRAIKEYLPKLFDTINARQIGYKNAEGKHAGKEASEDICALFLIDLDNFKRINDEFGHDKGDSVLTYVADAIESVSRPEDCLLRWGGEEFLLIVPTIKKQSFKALNDRLHAALTNLHYKLGLPSPITMSIGAVWLPWENSQTDFHQWEHSMLLTDLALYRVKETGRNGTAFVHTTKGLSDWLNWSKEGIEKAEKQAVITIERI</sequence>
<dbReference type="PROSITE" id="PS50887">
    <property type="entry name" value="GGDEF"/>
    <property type="match status" value="1"/>
</dbReference>
<dbReference type="PANTHER" id="PTHR45138">
    <property type="entry name" value="REGULATORY COMPONENTS OF SENSORY TRANSDUCTION SYSTEM"/>
    <property type="match status" value="1"/>
</dbReference>
<keyword evidence="4" id="KW-0472">Membrane</keyword>
<comment type="catalytic activity">
    <reaction evidence="2">
        <text>2 GTP = 3',3'-c-di-GMP + 2 diphosphate</text>
        <dbReference type="Rhea" id="RHEA:24898"/>
        <dbReference type="ChEBI" id="CHEBI:33019"/>
        <dbReference type="ChEBI" id="CHEBI:37565"/>
        <dbReference type="ChEBI" id="CHEBI:58805"/>
        <dbReference type="EC" id="2.7.7.65"/>
    </reaction>
</comment>
<dbReference type="SUPFAM" id="SSF55073">
    <property type="entry name" value="Nucleotide cyclase"/>
    <property type="match status" value="1"/>
</dbReference>
<dbReference type="Pfam" id="PF07495">
    <property type="entry name" value="Y_Y_Y"/>
    <property type="match status" value="1"/>
</dbReference>
<protein>
    <recommendedName>
        <fullName evidence="1">diguanylate cyclase</fullName>
        <ecNumber evidence="1">2.7.7.65</ecNumber>
    </recommendedName>
</protein>
<dbReference type="GO" id="GO:1902201">
    <property type="term" value="P:negative regulation of bacterial-type flagellum-dependent cell motility"/>
    <property type="evidence" value="ECO:0007669"/>
    <property type="project" value="TreeGrafter"/>
</dbReference>
<dbReference type="EMBL" id="JAAAWO010000001">
    <property type="protein sequence ID" value="NDW14248.1"/>
    <property type="molecule type" value="Genomic_DNA"/>
</dbReference>
<dbReference type="PANTHER" id="PTHR45138:SF9">
    <property type="entry name" value="DIGUANYLATE CYCLASE DGCM-RELATED"/>
    <property type="match status" value="1"/>
</dbReference>
<evidence type="ECO:0000313" key="7">
    <source>
        <dbReference type="Proteomes" id="UP000471381"/>
    </source>
</evidence>
<dbReference type="GO" id="GO:0005886">
    <property type="term" value="C:plasma membrane"/>
    <property type="evidence" value="ECO:0007669"/>
    <property type="project" value="TreeGrafter"/>
</dbReference>
<feature type="domain" description="GGDEF" evidence="5">
    <location>
        <begin position="903"/>
        <end position="1040"/>
    </location>
</feature>
<evidence type="ECO:0000259" key="5">
    <source>
        <dbReference type="PROSITE" id="PS50887"/>
    </source>
</evidence>
<dbReference type="GO" id="GO:0043709">
    <property type="term" value="P:cell adhesion involved in single-species biofilm formation"/>
    <property type="evidence" value="ECO:0007669"/>
    <property type="project" value="TreeGrafter"/>
</dbReference>
<dbReference type="InterPro" id="IPR043128">
    <property type="entry name" value="Rev_trsase/Diguanyl_cyclase"/>
</dbReference>
<dbReference type="RefSeq" id="WP_163104813.1">
    <property type="nucleotide sequence ID" value="NZ_JAAAWO010000001.1"/>
</dbReference>
<dbReference type="Gene3D" id="2.60.40.10">
    <property type="entry name" value="Immunoglobulins"/>
    <property type="match status" value="1"/>
</dbReference>
<dbReference type="InterPro" id="IPR050469">
    <property type="entry name" value="Diguanylate_Cyclase"/>
</dbReference>
<dbReference type="InterPro" id="IPR015943">
    <property type="entry name" value="WD40/YVTN_repeat-like_dom_sf"/>
</dbReference>
<comment type="caution">
    <text evidence="6">The sequence shown here is derived from an EMBL/GenBank/DDBJ whole genome shotgun (WGS) entry which is preliminary data.</text>
</comment>
<feature type="transmembrane region" description="Helical" evidence="4">
    <location>
        <begin position="795"/>
        <end position="813"/>
    </location>
</feature>
<feature type="compositionally biased region" description="Basic and acidic residues" evidence="3">
    <location>
        <begin position="185"/>
        <end position="196"/>
    </location>
</feature>
<dbReference type="InterPro" id="IPR011123">
    <property type="entry name" value="Y_Y_Y"/>
</dbReference>
<dbReference type="InterPro" id="IPR013783">
    <property type="entry name" value="Ig-like_fold"/>
</dbReference>
<evidence type="ECO:0000256" key="2">
    <source>
        <dbReference type="ARBA" id="ARBA00034247"/>
    </source>
</evidence>
<dbReference type="Pfam" id="PF07494">
    <property type="entry name" value="Reg_prop"/>
    <property type="match status" value="1"/>
</dbReference>
<dbReference type="SMART" id="SM00267">
    <property type="entry name" value="GGDEF"/>
    <property type="match status" value="1"/>
</dbReference>
<dbReference type="Proteomes" id="UP000471381">
    <property type="component" value="Unassembled WGS sequence"/>
</dbReference>
<accession>A0A6N9THS1</accession>
<dbReference type="GO" id="GO:0052621">
    <property type="term" value="F:diguanylate cyclase activity"/>
    <property type="evidence" value="ECO:0007669"/>
    <property type="project" value="UniProtKB-EC"/>
</dbReference>
<organism evidence="6 7">
    <name type="scientific">Alteromonas genovensis</name>
    <dbReference type="NCBI Taxonomy" id="471225"/>
    <lineage>
        <taxon>Bacteria</taxon>
        <taxon>Pseudomonadati</taxon>
        <taxon>Pseudomonadota</taxon>
        <taxon>Gammaproteobacteria</taxon>
        <taxon>Alteromonadales</taxon>
        <taxon>Alteromonadaceae</taxon>
        <taxon>Alteromonas/Salinimonas group</taxon>
        <taxon>Alteromonas</taxon>
    </lineage>
</organism>
<dbReference type="InterPro" id="IPR000160">
    <property type="entry name" value="GGDEF_dom"/>
</dbReference>
<dbReference type="CDD" id="cd01949">
    <property type="entry name" value="GGDEF"/>
    <property type="match status" value="1"/>
</dbReference>
<dbReference type="EC" id="2.7.7.65" evidence="1"/>
<evidence type="ECO:0000313" key="6">
    <source>
        <dbReference type="EMBL" id="NDW14248.1"/>
    </source>
</evidence>
<dbReference type="Pfam" id="PF00990">
    <property type="entry name" value="GGDEF"/>
    <property type="match status" value="1"/>
</dbReference>
<evidence type="ECO:0000256" key="3">
    <source>
        <dbReference type="SAM" id="MobiDB-lite"/>
    </source>
</evidence>
<proteinExistence type="predicted"/>
<dbReference type="NCBIfam" id="TIGR00254">
    <property type="entry name" value="GGDEF"/>
    <property type="match status" value="1"/>
</dbReference>
<feature type="compositionally biased region" description="Low complexity" evidence="3">
    <location>
        <begin position="198"/>
        <end position="212"/>
    </location>
</feature>
<keyword evidence="7" id="KW-1185">Reference proteome</keyword>
<dbReference type="InterPro" id="IPR029787">
    <property type="entry name" value="Nucleotide_cyclase"/>
</dbReference>
<evidence type="ECO:0000256" key="4">
    <source>
        <dbReference type="SAM" id="Phobius"/>
    </source>
</evidence>
<evidence type="ECO:0000256" key="1">
    <source>
        <dbReference type="ARBA" id="ARBA00012528"/>
    </source>
</evidence>
<dbReference type="Gene3D" id="3.30.70.270">
    <property type="match status" value="1"/>
</dbReference>
<keyword evidence="4" id="KW-0812">Transmembrane</keyword>